<protein>
    <submittedName>
        <fullName evidence="1">Uncharacterized protein</fullName>
    </submittedName>
</protein>
<dbReference type="AlphaFoldDB" id="J9FPL5"/>
<gene>
    <name evidence="1" type="ORF">EVA_15002</name>
</gene>
<organism evidence="1">
    <name type="scientific">gut metagenome</name>
    <dbReference type="NCBI Taxonomy" id="749906"/>
    <lineage>
        <taxon>unclassified sequences</taxon>
        <taxon>metagenomes</taxon>
        <taxon>organismal metagenomes</taxon>
    </lineage>
</organism>
<comment type="caution">
    <text evidence="1">The sequence shown here is derived from an EMBL/GenBank/DDBJ whole genome shotgun (WGS) entry which is preliminary data.</text>
</comment>
<name>J9FPL5_9ZZZZ</name>
<proteinExistence type="predicted"/>
<dbReference type="EMBL" id="AMCI01005054">
    <property type="protein sequence ID" value="EJW96891.1"/>
    <property type="molecule type" value="Genomic_DNA"/>
</dbReference>
<reference evidence="1" key="1">
    <citation type="journal article" date="2012" name="PLoS ONE">
        <title>Gene sets for utilization of primary and secondary nutrition supplies in the distal gut of endangered iberian lynx.</title>
        <authorList>
            <person name="Alcaide M."/>
            <person name="Messina E."/>
            <person name="Richter M."/>
            <person name="Bargiela R."/>
            <person name="Peplies J."/>
            <person name="Huws S.A."/>
            <person name="Newbold C.J."/>
            <person name="Golyshin P.N."/>
            <person name="Simon M.A."/>
            <person name="Lopez G."/>
            <person name="Yakimov M.M."/>
            <person name="Ferrer M."/>
        </authorList>
    </citation>
    <scope>NUCLEOTIDE SEQUENCE</scope>
</reference>
<evidence type="ECO:0000313" key="1">
    <source>
        <dbReference type="EMBL" id="EJW96891.1"/>
    </source>
</evidence>
<accession>J9FPL5</accession>
<sequence length="67" mass="7985">MRVPVRTLCRPQNAVPNNGRYWIVSVNSMKRRRMTRLFLCWKKSPMPIAIPSLRSSWRVLITTFPLR</sequence>